<protein>
    <submittedName>
        <fullName evidence="1">Uncharacterized protein</fullName>
    </submittedName>
</protein>
<evidence type="ECO:0000313" key="1">
    <source>
        <dbReference type="EMBL" id="SUZ66993.1"/>
    </source>
</evidence>
<reference evidence="1" key="1">
    <citation type="submission" date="2018-05" db="EMBL/GenBank/DDBJ databases">
        <authorList>
            <person name="Lanie J.A."/>
            <person name="Ng W.-L."/>
            <person name="Kazmierczak K.M."/>
            <person name="Andrzejewski T.M."/>
            <person name="Davidsen T.M."/>
            <person name="Wayne K.J."/>
            <person name="Tettelin H."/>
            <person name="Glass J.I."/>
            <person name="Rusch D."/>
            <person name="Podicherti R."/>
            <person name="Tsui H.-C.T."/>
            <person name="Winkler M.E."/>
        </authorList>
    </citation>
    <scope>NUCLEOTIDE SEQUENCE</scope>
</reference>
<dbReference type="EMBL" id="UINC01000999">
    <property type="protein sequence ID" value="SUZ66993.1"/>
    <property type="molecule type" value="Genomic_DNA"/>
</dbReference>
<proteinExistence type="predicted"/>
<name>A0A381PNE9_9ZZZZ</name>
<sequence>MITVAPARVMMANTLQKLVAKKKAYGLQNYRLGD</sequence>
<gene>
    <name evidence="1" type="ORF">METZ01_LOCUS19847</name>
</gene>
<accession>A0A381PNE9</accession>
<organism evidence="1">
    <name type="scientific">marine metagenome</name>
    <dbReference type="NCBI Taxonomy" id="408172"/>
    <lineage>
        <taxon>unclassified sequences</taxon>
        <taxon>metagenomes</taxon>
        <taxon>ecological metagenomes</taxon>
    </lineage>
</organism>
<dbReference type="AlphaFoldDB" id="A0A381PNE9"/>